<gene>
    <name evidence="1" type="ORF">SAMN05216216_1372</name>
</gene>
<evidence type="ECO:0000313" key="2">
    <source>
        <dbReference type="Proteomes" id="UP000199008"/>
    </source>
</evidence>
<accession>A0A1G9IS70</accession>
<keyword evidence="2" id="KW-1185">Reference proteome</keyword>
<dbReference type="Proteomes" id="UP000199008">
    <property type="component" value="Unassembled WGS sequence"/>
</dbReference>
<sequence length="143" mass="17241">MLDYFEHLAEADRINLNRYLGNIRKKLKGDDFKHNLEFFHEHADVEGKYQFHLSLPDFTVNENIRHVRILIQDALLENKTSLYGSRVYLERVYYHVKEETYVGVFYIYEYSKDIIKTMPEELEDYILSNEVKRKAERMKASPK</sequence>
<protein>
    <submittedName>
        <fullName evidence="1">Uncharacterized protein</fullName>
    </submittedName>
</protein>
<evidence type="ECO:0000313" key="1">
    <source>
        <dbReference type="EMBL" id="SDL28017.1"/>
    </source>
</evidence>
<organism evidence="1 2">
    <name type="scientific">Lacicoccus qingdaonensis</name>
    <dbReference type="NCBI Taxonomy" id="576118"/>
    <lineage>
        <taxon>Bacteria</taxon>
        <taxon>Bacillati</taxon>
        <taxon>Bacillota</taxon>
        <taxon>Bacilli</taxon>
        <taxon>Bacillales</taxon>
        <taxon>Salinicoccaceae</taxon>
        <taxon>Lacicoccus</taxon>
    </lineage>
</organism>
<reference evidence="2" key="1">
    <citation type="submission" date="2016-10" db="EMBL/GenBank/DDBJ databases">
        <authorList>
            <person name="Varghese N."/>
            <person name="Submissions S."/>
        </authorList>
    </citation>
    <scope>NUCLEOTIDE SEQUENCE [LARGE SCALE GENOMIC DNA]</scope>
    <source>
        <strain evidence="2">CGMCC 1.8895</strain>
    </source>
</reference>
<name>A0A1G9IS70_9BACL</name>
<dbReference type="RefSeq" id="WP_092988079.1">
    <property type="nucleotide sequence ID" value="NZ_FNFY01000037.1"/>
</dbReference>
<proteinExistence type="predicted"/>
<dbReference type="AlphaFoldDB" id="A0A1G9IS70"/>
<dbReference type="EMBL" id="FNFY01000037">
    <property type="protein sequence ID" value="SDL28017.1"/>
    <property type="molecule type" value="Genomic_DNA"/>
</dbReference>